<evidence type="ECO:0000256" key="21">
    <source>
        <dbReference type="PIRSR" id="PIRSR038147-3"/>
    </source>
</evidence>
<gene>
    <name evidence="24" type="ORF">CDD81_205</name>
</gene>
<evidence type="ECO:0000256" key="9">
    <source>
        <dbReference type="ARBA" id="ARBA00022679"/>
    </source>
</evidence>
<feature type="active site" description="Proton acceptor" evidence="19">
    <location>
        <position position="323"/>
    </location>
</feature>
<dbReference type="InterPro" id="IPR011009">
    <property type="entry name" value="Kinase-like_dom_sf"/>
</dbReference>
<feature type="region of interest" description="Disordered" evidence="22">
    <location>
        <begin position="468"/>
        <end position="555"/>
    </location>
</feature>
<feature type="compositionally biased region" description="Acidic residues" evidence="22">
    <location>
        <begin position="44"/>
        <end position="56"/>
    </location>
</feature>
<feature type="binding site" evidence="20">
    <location>
        <position position="205"/>
    </location>
    <ligand>
        <name>ATP</name>
        <dbReference type="ChEBI" id="CHEBI:30616"/>
    </ligand>
</feature>
<dbReference type="PIRSF" id="PIRSF038147">
    <property type="entry name" value="Ser/Thr_PK_RIO1"/>
    <property type="match status" value="1"/>
</dbReference>
<evidence type="ECO:0000256" key="3">
    <source>
        <dbReference type="ARBA" id="ARBA00009196"/>
    </source>
</evidence>
<dbReference type="GO" id="GO:0016787">
    <property type="term" value="F:hydrolase activity"/>
    <property type="evidence" value="ECO:0007669"/>
    <property type="project" value="UniProtKB-KW"/>
</dbReference>
<evidence type="ECO:0000256" key="5">
    <source>
        <dbReference type="ARBA" id="ARBA00016038"/>
    </source>
</evidence>
<feature type="compositionally biased region" description="Basic residues" evidence="22">
    <location>
        <begin position="532"/>
        <end position="555"/>
    </location>
</feature>
<comment type="caution">
    <text evidence="24">The sequence shown here is derived from an EMBL/GenBank/DDBJ whole genome shotgun (WGS) entry which is preliminary data.</text>
</comment>
<dbReference type="GO" id="GO:0106310">
    <property type="term" value="F:protein serine kinase activity"/>
    <property type="evidence" value="ECO:0007669"/>
    <property type="project" value="RHEA"/>
</dbReference>
<dbReference type="SMART" id="SM00090">
    <property type="entry name" value="RIO"/>
    <property type="match status" value="1"/>
</dbReference>
<sequence>MTEIKSPAAPHEPPYAYTASRGYDFGHVPPEVGMPRGTPHAEQDESDDQDVDDIFDEDHGAALDDDDEWTTSARDLTKSYNRQRQLNDSTSGALPRFNQQKPTANTFASVDDQISALSRHAAKIRLDSVKQDEGARDKDKADRATSEQVLDRRTRMILLQLINRNIVSEVHGAISTGKEANVYNAVLYPEASGQDEQQVVQRAIKVYKTSILVFKDRQRYITGEHRFRAGFDKGNNRKMVRLWAEKEFRNLRRIHVAGIPCPEPLALKLHVLVMGLLGDARGWAYPRLRDVELPDDEQWRALYRQLLAVMRKMYQVCRLVHADLSEYNILYNDKTLYIIDVSQSVEPDHPRSHEFLRMDIKNVGDFFRRKGVETPTDRAIFDFVTLSSGPVERPDVDAVIDLLFQDLYQGGAEDDEAAASREIDNEVFRRQYIPQNLEQVYDIEQDTQKVTRGEGAELVYRNLLADEAIDPRGRGQEAQQESDSSDDESGMGAELSGSELGDAEKARPRGKRFEDKEEKRQHKQAVKEAKREKRKEKMPKHVKKKAIASTSRRKK</sequence>
<comment type="subcellular location">
    <subcellularLocation>
        <location evidence="2">Cytoplasm</location>
    </subcellularLocation>
</comment>
<comment type="cofactor">
    <cofactor evidence="1 21">
        <name>Mg(2+)</name>
        <dbReference type="ChEBI" id="CHEBI:18420"/>
    </cofactor>
</comment>
<dbReference type="Pfam" id="PF01163">
    <property type="entry name" value="RIO1"/>
    <property type="match status" value="1"/>
</dbReference>
<evidence type="ECO:0000256" key="10">
    <source>
        <dbReference type="ARBA" id="ARBA00022723"/>
    </source>
</evidence>
<protein>
    <recommendedName>
        <fullName evidence="5 18">Serine/threonine-protein kinase RIO1</fullName>
        <ecNumber evidence="4 18">2.7.11.1</ecNumber>
    </recommendedName>
</protein>
<dbReference type="FunFam" id="3.30.200.20:FF:000148">
    <property type="entry name" value="Serine/threonine-protein kinase RIO1"/>
    <property type="match status" value="1"/>
</dbReference>
<evidence type="ECO:0000256" key="2">
    <source>
        <dbReference type="ARBA" id="ARBA00004496"/>
    </source>
</evidence>
<evidence type="ECO:0000256" key="18">
    <source>
        <dbReference type="PIRNR" id="PIRNR038147"/>
    </source>
</evidence>
<dbReference type="Gene3D" id="1.10.510.10">
    <property type="entry name" value="Transferase(Phosphotransferase) domain 1"/>
    <property type="match status" value="1"/>
</dbReference>
<feature type="domain" description="RIO kinase" evidence="23">
    <location>
        <begin position="139"/>
        <end position="386"/>
    </location>
</feature>
<evidence type="ECO:0000256" key="13">
    <source>
        <dbReference type="ARBA" id="ARBA00022801"/>
    </source>
</evidence>
<feature type="binding site" evidence="20">
    <location>
        <position position="275"/>
    </location>
    <ligand>
        <name>ATP</name>
        <dbReference type="ChEBI" id="CHEBI:30616"/>
    </ligand>
</feature>
<evidence type="ECO:0000259" key="23">
    <source>
        <dbReference type="SMART" id="SM00090"/>
    </source>
</evidence>
<dbReference type="InterPro" id="IPR018935">
    <property type="entry name" value="RIO_kinase_CS"/>
</dbReference>
<evidence type="ECO:0000313" key="25">
    <source>
        <dbReference type="Proteomes" id="UP000226192"/>
    </source>
</evidence>
<comment type="catalytic activity">
    <reaction evidence="17 18">
        <text>L-seryl-[protein] + ATP = O-phospho-L-seryl-[protein] + ADP + H(+)</text>
        <dbReference type="Rhea" id="RHEA:17989"/>
        <dbReference type="Rhea" id="RHEA-COMP:9863"/>
        <dbReference type="Rhea" id="RHEA-COMP:11604"/>
        <dbReference type="ChEBI" id="CHEBI:15378"/>
        <dbReference type="ChEBI" id="CHEBI:29999"/>
        <dbReference type="ChEBI" id="CHEBI:30616"/>
        <dbReference type="ChEBI" id="CHEBI:83421"/>
        <dbReference type="ChEBI" id="CHEBI:456216"/>
        <dbReference type="EC" id="2.7.11.1"/>
    </reaction>
</comment>
<evidence type="ECO:0000256" key="22">
    <source>
        <dbReference type="SAM" id="MobiDB-lite"/>
    </source>
</evidence>
<keyword evidence="12 18" id="KW-0418">Kinase</keyword>
<dbReference type="PROSITE" id="PS00109">
    <property type="entry name" value="PROTEIN_KINASE_TYR"/>
    <property type="match status" value="1"/>
</dbReference>
<dbReference type="STRING" id="1399860.A0A2C5YFS0"/>
<dbReference type="GO" id="GO:0005737">
    <property type="term" value="C:cytoplasm"/>
    <property type="evidence" value="ECO:0007669"/>
    <property type="project" value="UniProtKB-SubCell"/>
</dbReference>
<evidence type="ECO:0000256" key="12">
    <source>
        <dbReference type="ARBA" id="ARBA00022777"/>
    </source>
</evidence>
<feature type="region of interest" description="Disordered" evidence="22">
    <location>
        <begin position="128"/>
        <end position="147"/>
    </location>
</feature>
<evidence type="ECO:0000256" key="8">
    <source>
        <dbReference type="ARBA" id="ARBA00022527"/>
    </source>
</evidence>
<dbReference type="InterPro" id="IPR018934">
    <property type="entry name" value="RIO_dom"/>
</dbReference>
<evidence type="ECO:0000256" key="4">
    <source>
        <dbReference type="ARBA" id="ARBA00012513"/>
    </source>
</evidence>
<evidence type="ECO:0000256" key="14">
    <source>
        <dbReference type="ARBA" id="ARBA00022840"/>
    </source>
</evidence>
<dbReference type="CDD" id="cd05147">
    <property type="entry name" value="RIO1_euk"/>
    <property type="match status" value="1"/>
</dbReference>
<evidence type="ECO:0000256" key="6">
    <source>
        <dbReference type="ARBA" id="ARBA00022490"/>
    </source>
</evidence>
<proteinExistence type="inferred from homology"/>
<evidence type="ECO:0000256" key="19">
    <source>
        <dbReference type="PIRSR" id="PIRSR038147-1"/>
    </source>
</evidence>
<dbReference type="GO" id="GO:0046872">
    <property type="term" value="F:metal ion binding"/>
    <property type="evidence" value="ECO:0007669"/>
    <property type="project" value="UniProtKB-KW"/>
</dbReference>
<keyword evidence="15" id="KW-0460">Magnesium</keyword>
<keyword evidence="14 18" id="KW-0067">ATP-binding</keyword>
<comment type="catalytic activity">
    <reaction evidence="16 18">
        <text>L-threonyl-[protein] + ATP = O-phospho-L-threonyl-[protein] + ADP + H(+)</text>
        <dbReference type="Rhea" id="RHEA:46608"/>
        <dbReference type="Rhea" id="RHEA-COMP:11060"/>
        <dbReference type="Rhea" id="RHEA-COMP:11605"/>
        <dbReference type="ChEBI" id="CHEBI:15378"/>
        <dbReference type="ChEBI" id="CHEBI:30013"/>
        <dbReference type="ChEBI" id="CHEBI:30616"/>
        <dbReference type="ChEBI" id="CHEBI:61977"/>
        <dbReference type="ChEBI" id="CHEBI:456216"/>
        <dbReference type="EC" id="2.7.11.1"/>
    </reaction>
</comment>
<dbReference type="GO" id="GO:0005524">
    <property type="term" value="F:ATP binding"/>
    <property type="evidence" value="ECO:0007669"/>
    <property type="project" value="UniProtKB-KW"/>
</dbReference>
<keyword evidence="11 18" id="KW-0547">Nucleotide-binding</keyword>
<keyword evidence="25" id="KW-1185">Reference proteome</keyword>
<keyword evidence="9 18" id="KW-0808">Transferase</keyword>
<feature type="region of interest" description="Disordered" evidence="22">
    <location>
        <begin position="1"/>
        <end position="99"/>
    </location>
</feature>
<feature type="binding site" evidence="21">
    <location>
        <position position="328"/>
    </location>
    <ligand>
        <name>Mg(2+)</name>
        <dbReference type="ChEBI" id="CHEBI:18420"/>
    </ligand>
</feature>
<dbReference type="PROSITE" id="PS01245">
    <property type="entry name" value="RIO1"/>
    <property type="match status" value="1"/>
</dbReference>
<evidence type="ECO:0000256" key="17">
    <source>
        <dbReference type="ARBA" id="ARBA00048679"/>
    </source>
</evidence>
<feature type="active site" description="4-aspartylphosphate intermediate" evidence="19">
    <location>
        <position position="340"/>
    </location>
</feature>
<evidence type="ECO:0000256" key="1">
    <source>
        <dbReference type="ARBA" id="ARBA00001946"/>
    </source>
</evidence>
<keyword evidence="13" id="KW-0378">Hydrolase</keyword>
<dbReference type="InterPro" id="IPR017407">
    <property type="entry name" value="Ser/Thr_kinase_Rio1"/>
</dbReference>
<reference evidence="24 25" key="1">
    <citation type="submission" date="2017-06" db="EMBL/GenBank/DDBJ databases">
        <title>Ant-infecting Ophiocordyceps genomes reveal a high diversity of potential behavioral manipulation genes and a possible major role for enterotoxins.</title>
        <authorList>
            <person name="De Bekker C."/>
            <person name="Evans H.C."/>
            <person name="Brachmann A."/>
            <person name="Hughes D.P."/>
        </authorList>
    </citation>
    <scope>NUCLEOTIDE SEQUENCE [LARGE SCALE GENOMIC DNA]</scope>
    <source>
        <strain evidence="24 25">Map64</strain>
    </source>
</reference>
<dbReference type="InterPro" id="IPR008266">
    <property type="entry name" value="Tyr_kinase_AS"/>
</dbReference>
<dbReference type="Gene3D" id="3.30.200.20">
    <property type="entry name" value="Phosphorylase Kinase, domain 1"/>
    <property type="match status" value="1"/>
</dbReference>
<dbReference type="GO" id="GO:0004674">
    <property type="term" value="F:protein serine/threonine kinase activity"/>
    <property type="evidence" value="ECO:0007669"/>
    <property type="project" value="UniProtKB-KW"/>
</dbReference>
<dbReference type="Proteomes" id="UP000226192">
    <property type="component" value="Unassembled WGS sequence"/>
</dbReference>
<feature type="compositionally biased region" description="Basic and acidic residues" evidence="22">
    <location>
        <begin position="502"/>
        <end position="531"/>
    </location>
</feature>
<evidence type="ECO:0000256" key="7">
    <source>
        <dbReference type="ARBA" id="ARBA00022517"/>
    </source>
</evidence>
<comment type="similarity">
    <text evidence="3 18">Belongs to the protein kinase superfamily. RIO-type Ser/Thr kinase family.</text>
</comment>
<keyword evidence="10" id="KW-0479">Metal-binding</keyword>
<dbReference type="EMBL" id="NJET01000010">
    <property type="protein sequence ID" value="PHH66142.1"/>
    <property type="molecule type" value="Genomic_DNA"/>
</dbReference>
<dbReference type="InterPro" id="IPR000687">
    <property type="entry name" value="RIO_kinase"/>
</dbReference>
<keyword evidence="6" id="KW-0963">Cytoplasm</keyword>
<dbReference type="SUPFAM" id="SSF56112">
    <property type="entry name" value="Protein kinase-like (PK-like)"/>
    <property type="match status" value="1"/>
</dbReference>
<accession>A0A2C5YFS0</accession>
<dbReference type="PANTHER" id="PTHR45723">
    <property type="entry name" value="SERINE/THREONINE-PROTEIN KINASE RIO1"/>
    <property type="match status" value="1"/>
</dbReference>
<dbReference type="GO" id="GO:0042254">
    <property type="term" value="P:ribosome biogenesis"/>
    <property type="evidence" value="ECO:0007669"/>
    <property type="project" value="UniProtKB-KW"/>
</dbReference>
<keyword evidence="7" id="KW-0690">Ribosome biogenesis</keyword>
<evidence type="ECO:0000256" key="20">
    <source>
        <dbReference type="PIRSR" id="PIRSR038147-2"/>
    </source>
</evidence>
<feature type="binding site" evidence="20">
    <location>
        <position position="277"/>
    </location>
    <ligand>
        <name>ATP</name>
        <dbReference type="ChEBI" id="CHEBI:30616"/>
    </ligand>
</feature>
<dbReference type="AlphaFoldDB" id="A0A2C5YFS0"/>
<name>A0A2C5YFS0_9HYPO</name>
<dbReference type="OrthoDB" id="205248at2759"/>
<dbReference type="EC" id="2.7.11.1" evidence="4 18"/>
<evidence type="ECO:0000313" key="24">
    <source>
        <dbReference type="EMBL" id="PHH66142.1"/>
    </source>
</evidence>
<feature type="binding site" evidence="21">
    <location>
        <position position="340"/>
    </location>
    <ligand>
        <name>Mg(2+)</name>
        <dbReference type="ChEBI" id="CHEBI:18420"/>
    </ligand>
</feature>
<evidence type="ECO:0000256" key="16">
    <source>
        <dbReference type="ARBA" id="ARBA00047899"/>
    </source>
</evidence>
<evidence type="ECO:0000256" key="15">
    <source>
        <dbReference type="ARBA" id="ARBA00022842"/>
    </source>
</evidence>
<organism evidence="24 25">
    <name type="scientific">Ophiocordyceps australis</name>
    <dbReference type="NCBI Taxonomy" id="1399860"/>
    <lineage>
        <taxon>Eukaryota</taxon>
        <taxon>Fungi</taxon>
        <taxon>Dikarya</taxon>
        <taxon>Ascomycota</taxon>
        <taxon>Pezizomycotina</taxon>
        <taxon>Sordariomycetes</taxon>
        <taxon>Hypocreomycetidae</taxon>
        <taxon>Hypocreales</taxon>
        <taxon>Ophiocordycipitaceae</taxon>
        <taxon>Ophiocordyceps</taxon>
    </lineage>
</organism>
<keyword evidence="8 18" id="KW-0723">Serine/threonine-protein kinase</keyword>
<dbReference type="InterPro" id="IPR051272">
    <property type="entry name" value="RIO-type_Ser/Thr_kinase"/>
</dbReference>
<feature type="compositionally biased region" description="Polar residues" evidence="22">
    <location>
        <begin position="70"/>
        <end position="99"/>
    </location>
</feature>
<evidence type="ECO:0000256" key="11">
    <source>
        <dbReference type="ARBA" id="ARBA00022741"/>
    </source>
</evidence>